<dbReference type="Gene3D" id="3.40.50.720">
    <property type="entry name" value="NAD(P)-binding Rossmann-like Domain"/>
    <property type="match status" value="1"/>
</dbReference>
<dbReference type="EMBL" id="AP023439">
    <property type="protein sequence ID" value="BCL23543.1"/>
    <property type="molecule type" value="Genomic_DNA"/>
</dbReference>
<sequence>MGHTSTLTGRVVLVTGEGDLAASVTASLLARGARVALAGADAEANRPAAPPGSTVLALPCAPTDTAGPGRAVDAVVERLGRLDHLVNLVAAHPCTGALMELDPLALRDVLQRDLVTPLTVVQRAYWRWMATHGGSVVNVVAAMGRGGPRDAALAGLTELTESLAAELAPLVDVHTLIPSPSLGAEAYRVGVAEVLCDLLTHRTDPAQGPVLVLSAEPACPSRAA</sequence>
<dbReference type="KEGG" id="stui:GCM10017668_53860"/>
<dbReference type="Proteomes" id="UP000516373">
    <property type="component" value="Chromosome"/>
</dbReference>
<dbReference type="PRINTS" id="PR00081">
    <property type="entry name" value="GDHRDH"/>
</dbReference>
<name>A0A7G1NJW7_9ACTN</name>
<dbReference type="SUPFAM" id="SSF51735">
    <property type="entry name" value="NAD(P)-binding Rossmann-fold domains"/>
    <property type="match status" value="1"/>
</dbReference>
<dbReference type="RefSeq" id="WP_190902996.1">
    <property type="nucleotide sequence ID" value="NZ_AP023439.1"/>
</dbReference>
<dbReference type="PANTHER" id="PTHR43639:SF9">
    <property type="entry name" value="BLL5898 PROTEIN"/>
    <property type="match status" value="1"/>
</dbReference>
<evidence type="ECO:0000256" key="1">
    <source>
        <dbReference type="ARBA" id="ARBA00023002"/>
    </source>
</evidence>
<dbReference type="GO" id="GO:0016491">
    <property type="term" value="F:oxidoreductase activity"/>
    <property type="evidence" value="ECO:0007669"/>
    <property type="project" value="UniProtKB-KW"/>
</dbReference>
<dbReference type="InterPro" id="IPR002347">
    <property type="entry name" value="SDR_fam"/>
</dbReference>
<reference evidence="2 3" key="1">
    <citation type="journal article" date="2014" name="Int. J. Syst. Evol. Microbiol.">
        <title>Complete genome sequence of Corynebacterium casei LMG S-19264T (=DSM 44701T), isolated from a smear-ripened cheese.</title>
        <authorList>
            <consortium name="US DOE Joint Genome Institute (JGI-PGF)"/>
            <person name="Walter F."/>
            <person name="Albersmeier A."/>
            <person name="Kalinowski J."/>
            <person name="Ruckert C."/>
        </authorList>
    </citation>
    <scope>NUCLEOTIDE SEQUENCE [LARGE SCALE GENOMIC DNA]</scope>
    <source>
        <strain evidence="2 3">JCM 4255</strain>
    </source>
</reference>
<accession>A0A7G1NJW7</accession>
<evidence type="ECO:0000313" key="3">
    <source>
        <dbReference type="Proteomes" id="UP000516373"/>
    </source>
</evidence>
<protein>
    <submittedName>
        <fullName evidence="2">Uncharacterized protein</fullName>
    </submittedName>
</protein>
<evidence type="ECO:0000313" key="2">
    <source>
        <dbReference type="EMBL" id="BCL23543.1"/>
    </source>
</evidence>
<dbReference type="PANTHER" id="PTHR43639">
    <property type="entry name" value="OXIDOREDUCTASE, SHORT-CHAIN DEHYDROGENASE/REDUCTASE FAMILY (AFU_ORTHOLOGUE AFUA_5G02870)"/>
    <property type="match status" value="1"/>
</dbReference>
<gene>
    <name evidence="2" type="ORF">GCM10017668_53860</name>
</gene>
<dbReference type="AlphaFoldDB" id="A0A7G1NJW7"/>
<keyword evidence="1" id="KW-0560">Oxidoreductase</keyword>
<dbReference type="InterPro" id="IPR036291">
    <property type="entry name" value="NAD(P)-bd_dom_sf"/>
</dbReference>
<organism evidence="2 3">
    <name type="scientific">Streptomyces tuirus</name>
    <dbReference type="NCBI Taxonomy" id="68278"/>
    <lineage>
        <taxon>Bacteria</taxon>
        <taxon>Bacillati</taxon>
        <taxon>Actinomycetota</taxon>
        <taxon>Actinomycetes</taxon>
        <taxon>Kitasatosporales</taxon>
        <taxon>Streptomycetaceae</taxon>
        <taxon>Streptomyces</taxon>
    </lineage>
</organism>
<proteinExistence type="predicted"/>
<dbReference type="Pfam" id="PF00106">
    <property type="entry name" value="adh_short"/>
    <property type="match status" value="1"/>
</dbReference>